<keyword evidence="4" id="KW-1185">Reference proteome</keyword>
<keyword evidence="1" id="KW-0812">Transmembrane</keyword>
<feature type="domain" description="Putative Flp pilus-assembly TadG-like N-terminal" evidence="2">
    <location>
        <begin position="6"/>
        <end position="52"/>
    </location>
</feature>
<accession>A0ABU3WT19</accession>
<organism evidence="3 4">
    <name type="scientific">Rhodococcus zopfii</name>
    <dbReference type="NCBI Taxonomy" id="43772"/>
    <lineage>
        <taxon>Bacteria</taxon>
        <taxon>Bacillati</taxon>
        <taxon>Actinomycetota</taxon>
        <taxon>Actinomycetes</taxon>
        <taxon>Mycobacteriales</taxon>
        <taxon>Nocardiaceae</taxon>
        <taxon>Rhodococcus</taxon>
    </lineage>
</organism>
<keyword evidence="1" id="KW-1133">Transmembrane helix</keyword>
<gene>
    <name evidence="3" type="ORF">F8M49_20650</name>
</gene>
<dbReference type="Proteomes" id="UP001275440">
    <property type="component" value="Unassembled WGS sequence"/>
</dbReference>
<evidence type="ECO:0000313" key="4">
    <source>
        <dbReference type="Proteomes" id="UP001275440"/>
    </source>
</evidence>
<feature type="transmembrane region" description="Helical" evidence="1">
    <location>
        <begin position="6"/>
        <end position="29"/>
    </location>
</feature>
<comment type="caution">
    <text evidence="3">The sequence shown here is derived from an EMBL/GenBank/DDBJ whole genome shotgun (WGS) entry which is preliminary data.</text>
</comment>
<proteinExistence type="predicted"/>
<name>A0ABU3WT19_9NOCA</name>
<dbReference type="InterPro" id="IPR021202">
    <property type="entry name" value="Rv3654c-like"/>
</dbReference>
<evidence type="ECO:0000313" key="3">
    <source>
        <dbReference type="EMBL" id="MDV2477133.1"/>
    </source>
</evidence>
<dbReference type="InterPro" id="IPR028087">
    <property type="entry name" value="Tad_N"/>
</dbReference>
<sequence>MREERGSATIVGCFLMAALVVVTATLVHVGSAVASRHRAQAAADLAALAVAVALDRGSEQACGQAERIATRMRVRVRACTVDGWDAIVEVAAEVTTALPGAGEAVAIARAGPAG</sequence>
<keyword evidence="1" id="KW-0472">Membrane</keyword>
<dbReference type="NCBIfam" id="TIGR03816">
    <property type="entry name" value="tadE_like_DECH"/>
    <property type="match status" value="1"/>
</dbReference>
<dbReference type="EMBL" id="WBMO01000001">
    <property type="protein sequence ID" value="MDV2477133.1"/>
    <property type="molecule type" value="Genomic_DNA"/>
</dbReference>
<dbReference type="Pfam" id="PF13400">
    <property type="entry name" value="Tad"/>
    <property type="match status" value="1"/>
</dbReference>
<evidence type="ECO:0000259" key="2">
    <source>
        <dbReference type="Pfam" id="PF13400"/>
    </source>
</evidence>
<evidence type="ECO:0000256" key="1">
    <source>
        <dbReference type="SAM" id="Phobius"/>
    </source>
</evidence>
<reference evidence="3 4" key="1">
    <citation type="submission" date="2019-10" db="EMBL/GenBank/DDBJ databases">
        <title>Draft Genome Assembly of Rhodococcus zopfii DSM44189.</title>
        <authorList>
            <person name="Sutton J.M."/>
            <person name="Akob D.M."/>
            <person name="Bushman T.J."/>
        </authorList>
    </citation>
    <scope>NUCLEOTIDE SEQUENCE [LARGE SCALE GENOMIC DNA]</scope>
    <source>
        <strain evidence="3 4">DSM 44189</strain>
    </source>
</reference>
<protein>
    <submittedName>
        <fullName evidence="3">Flp pilus-assembly TadE/G-like family protein</fullName>
    </submittedName>
</protein>